<evidence type="ECO:0000256" key="6">
    <source>
        <dbReference type="ARBA" id="ARBA00023142"/>
    </source>
</evidence>
<dbReference type="GO" id="GO:0044659">
    <property type="term" value="P:viral release from host cell by cytolysis"/>
    <property type="evidence" value="ECO:0007669"/>
    <property type="project" value="InterPro"/>
</dbReference>
<evidence type="ECO:0000256" key="3">
    <source>
        <dbReference type="ARBA" id="ARBA00022729"/>
    </source>
</evidence>
<proteinExistence type="predicted"/>
<keyword evidence="5" id="KW-0472">Membrane</keyword>
<keyword evidence="3 8" id="KW-0732">Signal</keyword>
<sequence>MRKLKMMLFGASLIMVAGCSSKENALCHPQPKPPAPPAWAMMPPSNSLQLLDETFSVSGTESSETRQH</sequence>
<protein>
    <submittedName>
        <fullName evidence="9">Lipoprotein Rz1</fullName>
    </submittedName>
</protein>
<evidence type="ECO:0000256" key="5">
    <source>
        <dbReference type="ARBA" id="ARBA00023136"/>
    </source>
</evidence>
<keyword evidence="4" id="KW-0204">Cytolysis</keyword>
<reference evidence="9 10" key="1">
    <citation type="journal article" date="2003" name="Infect. Immun.">
        <title>Complete genome sequence and comparative genomics of Shigella flexneri serotype 2a strain 2457T.</title>
        <authorList>
            <person name="Wei J."/>
            <person name="Goldberg M.B."/>
            <person name="Burland V."/>
            <person name="Venkatesan M.M."/>
            <person name="Deng W."/>
            <person name="Fournier G."/>
            <person name="Mayhew G.F."/>
            <person name="Plunkett G.III."/>
            <person name="Rose D.J."/>
            <person name="Darling A."/>
            <person name="Mau B."/>
            <person name="Perna N.T."/>
            <person name="Payne S.M."/>
            <person name="Runyen-Janecky L.J."/>
            <person name="Zhou S."/>
            <person name="Schwartz D.C."/>
            <person name="Blattner F.R."/>
        </authorList>
    </citation>
    <scope>NUCLEOTIDE SEQUENCE [LARGE SCALE GENOMIC DNA]</scope>
    <source>
        <strain evidence="10">ATCC 700930 / 2457T / Serotype 2a</strain>
    </source>
</reference>
<dbReference type="KEGG" id="sfx:S0227"/>
<evidence type="ECO:0000256" key="1">
    <source>
        <dbReference type="ARBA" id="ARBA00004635"/>
    </source>
</evidence>
<keyword evidence="7 9" id="KW-0449">Lipoprotein</keyword>
<dbReference type="HOGENOM" id="CLU_146388_1_1_6"/>
<name>A0A0H2VUQ8_SHIFL</name>
<comment type="subcellular location">
    <subcellularLocation>
        <location evidence="1">Membrane</location>
        <topology evidence="1">Lipid-anchor</topology>
    </subcellularLocation>
</comment>
<evidence type="ECO:0000256" key="2">
    <source>
        <dbReference type="ARBA" id="ARBA00022612"/>
    </source>
</evidence>
<evidence type="ECO:0000256" key="8">
    <source>
        <dbReference type="SAM" id="SignalP"/>
    </source>
</evidence>
<gene>
    <name evidence="9" type="ordered locus">S0227</name>
</gene>
<evidence type="ECO:0000256" key="4">
    <source>
        <dbReference type="ARBA" id="ARBA00022852"/>
    </source>
</evidence>
<dbReference type="EMBL" id="AE014073">
    <property type="protein sequence ID" value="AAP15756.1"/>
    <property type="molecule type" value="Genomic_DNA"/>
</dbReference>
<dbReference type="AlphaFoldDB" id="A0A0H2VUQ8"/>
<keyword evidence="2" id="KW-1188">Viral release from host cell</keyword>
<accession>A0A0H2VUQ8</accession>
<dbReference type="Pfam" id="PF06085">
    <property type="entry name" value="Rz1"/>
    <property type="match status" value="1"/>
</dbReference>
<evidence type="ECO:0000256" key="7">
    <source>
        <dbReference type="ARBA" id="ARBA00023288"/>
    </source>
</evidence>
<evidence type="ECO:0000313" key="10">
    <source>
        <dbReference type="Proteomes" id="UP000002673"/>
    </source>
</evidence>
<dbReference type="InterPro" id="IPR010346">
    <property type="entry name" value="O-spanin"/>
</dbReference>
<dbReference type="Proteomes" id="UP000002673">
    <property type="component" value="Chromosome"/>
</dbReference>
<feature type="chain" id="PRO_5043120342" evidence="8">
    <location>
        <begin position="26"/>
        <end position="68"/>
    </location>
</feature>
<dbReference type="GO" id="GO:0016020">
    <property type="term" value="C:membrane"/>
    <property type="evidence" value="ECO:0007669"/>
    <property type="project" value="UniProtKB-SubCell"/>
</dbReference>
<dbReference type="PROSITE" id="PS51257">
    <property type="entry name" value="PROKAR_LIPOPROTEIN"/>
    <property type="match status" value="1"/>
</dbReference>
<feature type="signal peptide" evidence="8">
    <location>
        <begin position="1"/>
        <end position="25"/>
    </location>
</feature>
<organism evidence="9 10">
    <name type="scientific">Shigella flexneri</name>
    <dbReference type="NCBI Taxonomy" id="623"/>
    <lineage>
        <taxon>Bacteria</taxon>
        <taxon>Pseudomonadati</taxon>
        <taxon>Pseudomonadota</taxon>
        <taxon>Gammaproteobacteria</taxon>
        <taxon>Enterobacterales</taxon>
        <taxon>Enterobacteriaceae</taxon>
        <taxon>Shigella</taxon>
    </lineage>
</organism>
<evidence type="ECO:0000313" key="9">
    <source>
        <dbReference type="EMBL" id="AAP15756.1"/>
    </source>
</evidence>
<keyword evidence="6" id="KW-0578">Host cell lysis by virus</keyword>